<organism evidence="6 7">
    <name type="scientific">Brevibacterium rongguiense</name>
    <dbReference type="NCBI Taxonomy" id="2695267"/>
    <lineage>
        <taxon>Bacteria</taxon>
        <taxon>Bacillati</taxon>
        <taxon>Actinomycetota</taxon>
        <taxon>Actinomycetes</taxon>
        <taxon>Micrococcales</taxon>
        <taxon>Brevibacteriaceae</taxon>
        <taxon>Brevibacterium</taxon>
    </lineage>
</organism>
<evidence type="ECO:0000256" key="3">
    <source>
        <dbReference type="ARBA" id="ARBA00022989"/>
    </source>
</evidence>
<evidence type="ECO:0000256" key="2">
    <source>
        <dbReference type="ARBA" id="ARBA00022692"/>
    </source>
</evidence>
<dbReference type="EMBL" id="WWEQ01000011">
    <property type="protein sequence ID" value="MYM19148.1"/>
    <property type="molecule type" value="Genomic_DNA"/>
</dbReference>
<sequence>MTFSPGSGLDTSQVSQRSGGGGGLGLPVKVGGGLGGVAVLVIGLFLFGPDFLNQASDGSAAYDDSQVSSSGSDSLAETCRTGEDANRDARCRVVGTVNSLNQYWPSGASALGVKYARPDAVLTSGSWSTGCGSASSAMGPFYCPADRTAYFDVGFFDELRSQYGADRGPLAEEYVVAHEFGHHIQALTGDSQRARQGDTGPQSSSVRLELQADCYAGVWAANAAQTSDPVTGEPYLEPLTGDDVKSAVSAAQAVGDDRIQRKARGRVTPESFTHGTAQQRETWFMRGYSAAEPQTCDTFSPSTV</sequence>
<dbReference type="PANTHER" id="PTHR30168:SF0">
    <property type="entry name" value="INNER MEMBRANE PROTEIN"/>
    <property type="match status" value="1"/>
</dbReference>
<dbReference type="InterPro" id="IPR007343">
    <property type="entry name" value="Uncharacterised_pept_Zn_put"/>
</dbReference>
<accession>A0A6N9H509</accession>
<evidence type="ECO:0000313" key="7">
    <source>
        <dbReference type="Proteomes" id="UP000469215"/>
    </source>
</evidence>
<feature type="compositionally biased region" description="Polar residues" evidence="5">
    <location>
        <begin position="1"/>
        <end position="17"/>
    </location>
</feature>
<dbReference type="SUPFAM" id="SSF55486">
    <property type="entry name" value="Metalloproteases ('zincins'), catalytic domain"/>
    <property type="match status" value="1"/>
</dbReference>
<evidence type="ECO:0000256" key="5">
    <source>
        <dbReference type="SAM" id="MobiDB-lite"/>
    </source>
</evidence>
<dbReference type="Pfam" id="PF04228">
    <property type="entry name" value="Zn_peptidase"/>
    <property type="match status" value="1"/>
</dbReference>
<evidence type="ECO:0008006" key="8">
    <source>
        <dbReference type="Google" id="ProtNLM"/>
    </source>
</evidence>
<feature type="region of interest" description="Disordered" evidence="5">
    <location>
        <begin position="62"/>
        <end position="81"/>
    </location>
</feature>
<protein>
    <recommendedName>
        <fullName evidence="8">Neutral zinc metallopeptidase</fullName>
    </recommendedName>
</protein>
<evidence type="ECO:0000256" key="1">
    <source>
        <dbReference type="ARBA" id="ARBA00004167"/>
    </source>
</evidence>
<comment type="caution">
    <text evidence="6">The sequence shown here is derived from an EMBL/GenBank/DDBJ whole genome shotgun (WGS) entry which is preliminary data.</text>
</comment>
<dbReference type="RefSeq" id="WP_160952587.1">
    <property type="nucleotide sequence ID" value="NZ_WWEQ01000011.1"/>
</dbReference>
<comment type="subcellular location">
    <subcellularLocation>
        <location evidence="1">Membrane</location>
        <topology evidence="1">Single-pass membrane protein</topology>
    </subcellularLocation>
</comment>
<dbReference type="PANTHER" id="PTHR30168">
    <property type="entry name" value="PUTATIVE MEMBRANE PROTEIN YPFJ"/>
    <property type="match status" value="1"/>
</dbReference>
<dbReference type="AlphaFoldDB" id="A0A6N9H509"/>
<keyword evidence="7" id="KW-1185">Reference proteome</keyword>
<keyword evidence="2" id="KW-0812">Transmembrane</keyword>
<gene>
    <name evidence="6" type="ORF">GSY69_03970</name>
</gene>
<evidence type="ECO:0000313" key="6">
    <source>
        <dbReference type="EMBL" id="MYM19148.1"/>
    </source>
</evidence>
<evidence type="ECO:0000256" key="4">
    <source>
        <dbReference type="ARBA" id="ARBA00023136"/>
    </source>
</evidence>
<dbReference type="Proteomes" id="UP000469215">
    <property type="component" value="Unassembled WGS sequence"/>
</dbReference>
<reference evidence="6 7" key="1">
    <citation type="submission" date="2020-01" db="EMBL/GenBank/DDBJ databases">
        <authorList>
            <person name="Deng T."/>
        </authorList>
    </citation>
    <scope>NUCLEOTIDE SEQUENCE [LARGE SCALE GENOMIC DNA]</scope>
    <source>
        <strain evidence="6 7">5221</strain>
    </source>
</reference>
<keyword evidence="4" id="KW-0472">Membrane</keyword>
<feature type="compositionally biased region" description="Low complexity" evidence="5">
    <location>
        <begin position="63"/>
        <end position="74"/>
    </location>
</feature>
<name>A0A6N9H509_9MICO</name>
<feature type="region of interest" description="Disordered" evidence="5">
    <location>
        <begin position="1"/>
        <end position="20"/>
    </location>
</feature>
<dbReference type="GO" id="GO:0016020">
    <property type="term" value="C:membrane"/>
    <property type="evidence" value="ECO:0007669"/>
    <property type="project" value="UniProtKB-SubCell"/>
</dbReference>
<proteinExistence type="predicted"/>
<keyword evidence="3" id="KW-1133">Transmembrane helix</keyword>